<dbReference type="AlphaFoldDB" id="A0A0M7AA49"/>
<keyword evidence="3" id="KW-1185">Reference proteome</keyword>
<evidence type="ECO:0000313" key="3">
    <source>
        <dbReference type="Proteomes" id="UP000053235"/>
    </source>
</evidence>
<protein>
    <submittedName>
        <fullName evidence="2">Uncharacterized protein</fullName>
    </submittedName>
</protein>
<dbReference type="SUPFAM" id="SSF103473">
    <property type="entry name" value="MFS general substrate transporter"/>
    <property type="match status" value="1"/>
</dbReference>
<dbReference type="RefSeq" id="WP_144432166.1">
    <property type="nucleotide sequence ID" value="NZ_CXWD01000011.1"/>
</dbReference>
<keyword evidence="1" id="KW-0472">Membrane</keyword>
<keyword evidence="1" id="KW-0812">Transmembrane</keyword>
<dbReference type="Proteomes" id="UP000053235">
    <property type="component" value="Unassembled WGS sequence"/>
</dbReference>
<keyword evidence="1" id="KW-1133">Transmembrane helix</keyword>
<accession>A0A0M7AA49</accession>
<dbReference type="EMBL" id="CXWD01000011">
    <property type="protein sequence ID" value="CTQ71978.1"/>
    <property type="molecule type" value="Genomic_DNA"/>
</dbReference>
<proteinExistence type="predicted"/>
<feature type="transmembrane region" description="Helical" evidence="1">
    <location>
        <begin position="87"/>
        <end position="113"/>
    </location>
</feature>
<feature type="transmembrane region" description="Helical" evidence="1">
    <location>
        <begin position="54"/>
        <end position="75"/>
    </location>
</feature>
<dbReference type="InterPro" id="IPR036259">
    <property type="entry name" value="MFS_trans_sf"/>
</dbReference>
<name>A0A0M7AA49_9HYPH</name>
<dbReference type="OrthoDB" id="7678535at2"/>
<organism evidence="2 3">
    <name type="scientific">Roseibium alexandrii</name>
    <dbReference type="NCBI Taxonomy" id="388408"/>
    <lineage>
        <taxon>Bacteria</taxon>
        <taxon>Pseudomonadati</taxon>
        <taxon>Pseudomonadota</taxon>
        <taxon>Alphaproteobacteria</taxon>
        <taxon>Hyphomicrobiales</taxon>
        <taxon>Stappiaceae</taxon>
        <taxon>Roseibium</taxon>
    </lineage>
</organism>
<dbReference type="STRING" id="388408.LAX5112_02994"/>
<evidence type="ECO:0000313" key="2">
    <source>
        <dbReference type="EMBL" id="CTQ71978.1"/>
    </source>
</evidence>
<gene>
    <name evidence="2" type="ORF">LAX5112_02994</name>
</gene>
<reference evidence="3" key="1">
    <citation type="submission" date="2015-07" db="EMBL/GenBank/DDBJ databases">
        <authorList>
            <person name="Rodrigo-Torres Lidia"/>
            <person name="Arahal R.David."/>
        </authorList>
    </citation>
    <scope>NUCLEOTIDE SEQUENCE [LARGE SCALE GENOMIC DNA]</scope>
    <source>
        <strain evidence="3">CECT 5112</strain>
    </source>
</reference>
<sequence length="136" mass="15370">MNKPSQGYQATVRYPLRRHQQQVALRHPTQAHRLNRQVSRITTQKKAHWGVRMLIAFVGWIVGVTAVSLVMFAEYHYPLAKNRDPDLFALVLGTGFAGHAIYAVMAILAVALLTAFNRRKWILWVLIGFAGGLYSV</sequence>
<evidence type="ECO:0000256" key="1">
    <source>
        <dbReference type="SAM" id="Phobius"/>
    </source>
</evidence>